<evidence type="ECO:0000313" key="3">
    <source>
        <dbReference type="Proteomes" id="UP000182853"/>
    </source>
</evidence>
<dbReference type="AlphaFoldDB" id="A0A1J5SQ06"/>
<protein>
    <recommendedName>
        <fullName evidence="1">N-acetyltransferase domain-containing protein</fullName>
    </recommendedName>
</protein>
<feature type="domain" description="N-acetyltransferase" evidence="1">
    <location>
        <begin position="15"/>
        <end position="146"/>
    </location>
</feature>
<name>A0A1J5SQ06_9ARCH</name>
<reference evidence="2 3" key="1">
    <citation type="submission" date="2016-08" db="EMBL/GenBank/DDBJ databases">
        <title>New Insights into Marine Group III Euryarchaeota, from dark to light.</title>
        <authorList>
            <person name="Haro-Moreno J.M."/>
            <person name="Rodriguez-Valera F."/>
            <person name="Lopez-Garcia P."/>
            <person name="Moreira D."/>
            <person name="Martin-Cuadrado A.B."/>
        </authorList>
    </citation>
    <scope>NUCLEOTIDE SEQUENCE [LARGE SCALE GENOMIC DNA]</scope>
    <source>
        <strain evidence="2">CG-Bathy2</strain>
    </source>
</reference>
<evidence type="ECO:0000313" key="2">
    <source>
        <dbReference type="EMBL" id="OIR10602.1"/>
    </source>
</evidence>
<dbReference type="PANTHER" id="PTHR47237">
    <property type="entry name" value="SLL0310 PROTEIN"/>
    <property type="match status" value="1"/>
</dbReference>
<dbReference type="SUPFAM" id="SSF55729">
    <property type="entry name" value="Acyl-CoA N-acyltransferases (Nat)"/>
    <property type="match status" value="1"/>
</dbReference>
<accession>A0A1J5SQ06</accession>
<dbReference type="EMBL" id="MIYT01000013">
    <property type="protein sequence ID" value="OIR10602.1"/>
    <property type="molecule type" value="Genomic_DNA"/>
</dbReference>
<gene>
    <name evidence="2" type="ORF">BEU05_01565</name>
</gene>
<dbReference type="InterPro" id="IPR000182">
    <property type="entry name" value="GNAT_dom"/>
</dbReference>
<dbReference type="InterPro" id="IPR016181">
    <property type="entry name" value="Acyl_CoA_acyltransferase"/>
</dbReference>
<dbReference type="GO" id="GO:0016747">
    <property type="term" value="F:acyltransferase activity, transferring groups other than amino-acyl groups"/>
    <property type="evidence" value="ECO:0007669"/>
    <property type="project" value="InterPro"/>
</dbReference>
<proteinExistence type="predicted"/>
<dbReference type="PROSITE" id="PS51186">
    <property type="entry name" value="GNAT"/>
    <property type="match status" value="1"/>
</dbReference>
<dbReference type="InterPro" id="IPR052729">
    <property type="entry name" value="Acyl/Acetyltrans_Enzymes"/>
</dbReference>
<comment type="caution">
    <text evidence="2">The sequence shown here is derived from an EMBL/GenBank/DDBJ whole genome shotgun (WGS) entry which is preliminary data.</text>
</comment>
<dbReference type="PANTHER" id="PTHR47237:SF2">
    <property type="entry name" value="BLL4206 PROTEIN"/>
    <property type="match status" value="1"/>
</dbReference>
<organism evidence="2 3">
    <name type="scientific">Marine Group III euryarchaeote CG-Bathy2</name>
    <dbReference type="NCBI Taxonomy" id="1889002"/>
    <lineage>
        <taxon>Archaea</taxon>
        <taxon>Methanobacteriati</taxon>
        <taxon>Thermoplasmatota</taxon>
        <taxon>Thermoplasmata</taxon>
        <taxon>Candidatus Thermoprofundales</taxon>
    </lineage>
</organism>
<sequence>MAVRGRPMADAAAPVTVRPLAAGDLELARALTDGEGWANSARDWERLHALEVALVAEVGGAAAGVCTAHDYGALGGVGNVVVAPERRGCGVGVALLEAALERLAGCRAVRVHALMPTAGFYRALGFEAEGMSTRFRLSPEMHTLAPFDAGDAVVAPARDRWDEVLALDAAQFGGDRSALLGALADAVPEAALALDGGYILAKGEPPLYELGPWVVEPGCRGWRGLLEAAVAALPRTASVEIIVPSPNFRVTSLLEAQGWEAVDYTLAMVRGGDWSDEGNICARAGGDKG</sequence>
<dbReference type="Pfam" id="PF13508">
    <property type="entry name" value="Acetyltransf_7"/>
    <property type="match status" value="1"/>
</dbReference>
<dbReference type="Gene3D" id="3.40.630.90">
    <property type="match status" value="1"/>
</dbReference>
<dbReference type="Gene3D" id="3.40.630.30">
    <property type="match status" value="1"/>
</dbReference>
<dbReference type="Proteomes" id="UP000182853">
    <property type="component" value="Unassembled WGS sequence"/>
</dbReference>
<evidence type="ECO:0000259" key="1">
    <source>
        <dbReference type="PROSITE" id="PS51186"/>
    </source>
</evidence>
<dbReference type="CDD" id="cd04301">
    <property type="entry name" value="NAT_SF"/>
    <property type="match status" value="1"/>
</dbReference>